<keyword evidence="2" id="KW-0804">Transcription</keyword>
<dbReference type="AlphaFoldDB" id="V6TE22"/>
<reference evidence="5" key="1">
    <citation type="submission" date="2012-02" db="EMBL/GenBank/DDBJ databases">
        <title>Genome sequencing of Giardia lamblia Genotypes A2 and B isolates (DH and GS) and comparative analysis with the genomes of Genotypes A1 and E (WB and Pig).</title>
        <authorList>
            <person name="Adam R."/>
            <person name="Dahlstrom E."/>
            <person name="Martens C."/>
            <person name="Bruno D."/>
            <person name="Barbian K."/>
            <person name="Porcella S.F."/>
            <person name="Nash T."/>
        </authorList>
    </citation>
    <scope>NUCLEOTIDE SEQUENCE</scope>
    <source>
        <strain evidence="5">DH</strain>
    </source>
</reference>
<name>V6TE22_GIAIN</name>
<evidence type="ECO:0000256" key="3">
    <source>
        <dbReference type="SAM" id="MobiDB-lite"/>
    </source>
</evidence>
<dbReference type="EMBL" id="AHGT01000033">
    <property type="protein sequence ID" value="ESU37086.1"/>
    <property type="molecule type" value="Genomic_DNA"/>
</dbReference>
<feature type="non-terminal residue" evidence="4">
    <location>
        <position position="1"/>
    </location>
</feature>
<dbReference type="VEuPathDB" id="GiardiaDB:QR46_1868"/>
<dbReference type="Proteomes" id="UP000018320">
    <property type="component" value="Unassembled WGS sequence"/>
</dbReference>
<dbReference type="VEuPathDB" id="GiardiaDB:GL50581_2905"/>
<dbReference type="InterPro" id="IPR036898">
    <property type="entry name" value="RNA_pol_Rpb7-like_N_sf"/>
</dbReference>
<keyword evidence="1" id="KW-0240">DNA-directed RNA polymerase</keyword>
<feature type="region of interest" description="Disordered" evidence="3">
    <location>
        <begin position="194"/>
        <end position="214"/>
    </location>
</feature>
<dbReference type="VEuPathDB" id="GiardiaDB:DHA2_31671"/>
<proteinExistence type="predicted"/>
<dbReference type="Gene3D" id="3.30.1490.120">
    <property type="entry name" value="RNA polymerase Rpb7-like, N-terminal domain"/>
    <property type="match status" value="1"/>
</dbReference>
<dbReference type="VEuPathDB" id="GiardiaDB:GL50803_0031671"/>
<protein>
    <submittedName>
        <fullName evidence="4">RNA polymerase RPB7 superfamily</fullName>
    </submittedName>
</protein>
<evidence type="ECO:0000313" key="5">
    <source>
        <dbReference type="Proteomes" id="UP000018320"/>
    </source>
</evidence>
<evidence type="ECO:0000256" key="1">
    <source>
        <dbReference type="ARBA" id="ARBA00022478"/>
    </source>
</evidence>
<sequence>VNLKYNLFLKYLFITLWRNTFPRQMLFHIEATETVQLRPCDFHEHYATAVIALMKEQLFNGVSHTFGKVLQVIIHPDSIPKTPLLQPHTGVATFQVAYKAIIERPMRNERAVAYVESIERSNDNFFILKLLLGSYILETTLLDKLYRETSIGGLELVEENYSPKEDNAFRLEKISQGDFVRIIVTSSDSCQLMDAAQEDDIESDDEDKGYYGDD</sequence>
<gene>
    <name evidence="4" type="ORF">DHA2_31671</name>
</gene>
<evidence type="ECO:0000313" key="4">
    <source>
        <dbReference type="EMBL" id="ESU37086.1"/>
    </source>
</evidence>
<dbReference type="GO" id="GO:0000428">
    <property type="term" value="C:DNA-directed RNA polymerase complex"/>
    <property type="evidence" value="ECO:0007669"/>
    <property type="project" value="UniProtKB-KW"/>
</dbReference>
<reference evidence="4 5" key="2">
    <citation type="journal article" date="2013" name="Genome Biol. Evol.">
        <title>Genome sequencing of Giardia lamblia genotypes A2 and B isolates (DH and GS) and comparative analysis with the genomes of genotypes A1 and E (WB and Pig).</title>
        <authorList>
            <person name="Adam R.D."/>
            <person name="Dahlstrom E.W."/>
            <person name="Martens C.A."/>
            <person name="Bruno D.P."/>
            <person name="Barbian K.D."/>
            <person name="Ricklefs S.M."/>
            <person name="Hernandez M.M."/>
            <person name="Narla N.P."/>
            <person name="Patel R.B."/>
            <person name="Porcella S.F."/>
            <person name="Nash T.E."/>
        </authorList>
    </citation>
    <scope>NUCLEOTIDE SEQUENCE [LARGE SCALE GENOMIC DNA]</scope>
    <source>
        <strain evidence="4 5">DH</strain>
    </source>
</reference>
<accession>V6TE22</accession>
<organism evidence="4 5">
    <name type="scientific">Giardia intestinalis</name>
    <name type="common">Giardia lamblia</name>
    <dbReference type="NCBI Taxonomy" id="5741"/>
    <lineage>
        <taxon>Eukaryota</taxon>
        <taxon>Metamonada</taxon>
        <taxon>Diplomonadida</taxon>
        <taxon>Hexamitidae</taxon>
        <taxon>Giardiinae</taxon>
        <taxon>Giardia</taxon>
    </lineage>
</organism>
<evidence type="ECO:0000256" key="2">
    <source>
        <dbReference type="ARBA" id="ARBA00023163"/>
    </source>
</evidence>
<comment type="caution">
    <text evidence="4">The sequence shown here is derived from an EMBL/GenBank/DDBJ whole genome shotgun (WGS) entry which is preliminary data.</text>
</comment>
<dbReference type="SUPFAM" id="SSF88798">
    <property type="entry name" value="N-terminal, heterodimerisation domain of RBP7 (RpoE)"/>
    <property type="match status" value="1"/>
</dbReference>
<feature type="compositionally biased region" description="Acidic residues" evidence="3">
    <location>
        <begin position="196"/>
        <end position="207"/>
    </location>
</feature>